<dbReference type="PANTHER" id="PTHR10953">
    <property type="entry name" value="UBIQUITIN-ACTIVATING ENZYME E1"/>
    <property type="match status" value="1"/>
</dbReference>
<dbReference type="Proteomes" id="UP000636960">
    <property type="component" value="Unassembled WGS sequence"/>
</dbReference>
<dbReference type="GO" id="GO:0016779">
    <property type="term" value="F:nucleotidyltransferase activity"/>
    <property type="evidence" value="ECO:0007669"/>
    <property type="project" value="TreeGrafter"/>
</dbReference>
<evidence type="ECO:0000313" key="4">
    <source>
        <dbReference type="Proteomes" id="UP000636960"/>
    </source>
</evidence>
<evidence type="ECO:0000313" key="3">
    <source>
        <dbReference type="EMBL" id="GIF02284.1"/>
    </source>
</evidence>
<dbReference type="AlphaFoldDB" id="A0A919K939"/>
<gene>
    <name evidence="3" type="ORF">Ari01nite_97480</name>
</gene>
<dbReference type="InterPro" id="IPR045886">
    <property type="entry name" value="ThiF/MoeB/HesA"/>
</dbReference>
<sequence length="497" mass="53429">MTRLSAAMTADLDVQARDHLLRVDGQEDVCLALYSPSTGQARSAAALTRLVLPQSGERSVHGNASFTGQYVVRAASEAAKVGLGIALMHSHPTGTGWQGMSGTDHDTEKSYARVAQTITGLPLLGMTIAGDAAWSARFWQENGANCDAESVRVAGPSLRMTWNNTIRPAPALTAAQVRTVSAWGDTVQASLARLRVLVVGVGTVGLNLAIRLVQVGIQQVSVMDFDTVEILNLDRLITASRLDAALFRSKVYIAMRAMRAAATTATPKLDGYELSVCEPAGLRTALDYDVIFSCVDRPWARAVLNQIAYTDLIPVIDGGLAIDPFPKGGMRNATWRAHVITPGRPCMQCTGQIDGAQVARDRAGLLDDQTYIRTAGIKAPSRENVSLLAPSVTASMLAQFISLTVTPGGFGAPSPLRFSLSTHTLEHLPQETLDACPYEQAVSQGDRRSKLTADHRAADEARSQRQRLARTARVRIGRTAQHAVEQAARAMNRVWAR</sequence>
<feature type="region of interest" description="Disordered" evidence="1">
    <location>
        <begin position="444"/>
        <end position="468"/>
    </location>
</feature>
<dbReference type="GO" id="GO:0008641">
    <property type="term" value="F:ubiquitin-like modifier activating enzyme activity"/>
    <property type="evidence" value="ECO:0007669"/>
    <property type="project" value="InterPro"/>
</dbReference>
<reference evidence="3" key="1">
    <citation type="submission" date="2021-01" db="EMBL/GenBank/DDBJ databases">
        <title>Whole genome shotgun sequence of Actinoplanes rishiriensis NBRC 108556.</title>
        <authorList>
            <person name="Komaki H."/>
            <person name="Tamura T."/>
        </authorList>
    </citation>
    <scope>NUCLEOTIDE SEQUENCE</scope>
    <source>
        <strain evidence="3">NBRC 108556</strain>
    </source>
</reference>
<dbReference type="InterPro" id="IPR035985">
    <property type="entry name" value="Ubiquitin-activating_enz"/>
</dbReference>
<dbReference type="RefSeq" id="WP_203791411.1">
    <property type="nucleotide sequence ID" value="NZ_BOMV01000128.1"/>
</dbReference>
<dbReference type="Gene3D" id="3.40.50.720">
    <property type="entry name" value="NAD(P)-binding Rossmann-like Domain"/>
    <property type="match status" value="1"/>
</dbReference>
<dbReference type="Pfam" id="PF00899">
    <property type="entry name" value="ThiF"/>
    <property type="match status" value="1"/>
</dbReference>
<dbReference type="EMBL" id="BOMV01000128">
    <property type="protein sequence ID" value="GIF02284.1"/>
    <property type="molecule type" value="Genomic_DNA"/>
</dbReference>
<comment type="caution">
    <text evidence="3">The sequence shown here is derived from an EMBL/GenBank/DDBJ whole genome shotgun (WGS) entry which is preliminary data.</text>
</comment>
<protein>
    <recommendedName>
        <fullName evidence="2">THIF-type NAD/FAD binding fold domain-containing protein</fullName>
    </recommendedName>
</protein>
<dbReference type="InterPro" id="IPR000594">
    <property type="entry name" value="ThiF_NAD_FAD-bd"/>
</dbReference>
<organism evidence="3 4">
    <name type="scientific">Paractinoplanes rishiriensis</name>
    <dbReference type="NCBI Taxonomy" id="1050105"/>
    <lineage>
        <taxon>Bacteria</taxon>
        <taxon>Bacillati</taxon>
        <taxon>Actinomycetota</taxon>
        <taxon>Actinomycetes</taxon>
        <taxon>Micromonosporales</taxon>
        <taxon>Micromonosporaceae</taxon>
        <taxon>Paractinoplanes</taxon>
    </lineage>
</organism>
<accession>A0A919K939</accession>
<dbReference type="GO" id="GO:0004792">
    <property type="term" value="F:thiosulfate-cyanide sulfurtransferase activity"/>
    <property type="evidence" value="ECO:0007669"/>
    <property type="project" value="TreeGrafter"/>
</dbReference>
<evidence type="ECO:0000259" key="2">
    <source>
        <dbReference type="Pfam" id="PF00899"/>
    </source>
</evidence>
<feature type="compositionally biased region" description="Basic and acidic residues" evidence="1">
    <location>
        <begin position="445"/>
        <end position="463"/>
    </location>
</feature>
<name>A0A919K939_9ACTN</name>
<feature type="domain" description="THIF-type NAD/FAD binding fold" evidence="2">
    <location>
        <begin position="176"/>
        <end position="354"/>
    </location>
</feature>
<evidence type="ECO:0000256" key="1">
    <source>
        <dbReference type="SAM" id="MobiDB-lite"/>
    </source>
</evidence>
<dbReference type="PANTHER" id="PTHR10953:SF247">
    <property type="entry name" value="SLL6053 PROTEIN"/>
    <property type="match status" value="1"/>
</dbReference>
<keyword evidence="4" id="KW-1185">Reference proteome</keyword>
<dbReference type="SUPFAM" id="SSF69572">
    <property type="entry name" value="Activating enzymes of the ubiquitin-like proteins"/>
    <property type="match status" value="1"/>
</dbReference>
<dbReference type="GO" id="GO:0005737">
    <property type="term" value="C:cytoplasm"/>
    <property type="evidence" value="ECO:0007669"/>
    <property type="project" value="TreeGrafter"/>
</dbReference>
<proteinExistence type="predicted"/>